<reference evidence="3" key="2">
    <citation type="submission" date="2020-09" db="EMBL/GenBank/DDBJ databases">
        <authorList>
            <person name="Sun Q."/>
            <person name="Zhou Y."/>
        </authorList>
    </citation>
    <scope>NUCLEOTIDE SEQUENCE</scope>
    <source>
        <strain evidence="3">CGMCC 1.10998</strain>
    </source>
</reference>
<gene>
    <name evidence="3" type="primary">cheD2</name>
    <name evidence="3" type="ORF">GCM10011396_35170</name>
</gene>
<dbReference type="SUPFAM" id="SSF64438">
    <property type="entry name" value="CNF1/YfiH-like putative cysteine hydrolases"/>
    <property type="match status" value="1"/>
</dbReference>
<dbReference type="CDD" id="cd16352">
    <property type="entry name" value="CheD"/>
    <property type="match status" value="1"/>
</dbReference>
<keyword evidence="2" id="KW-0378">Hydrolase</keyword>
<dbReference type="GO" id="GO:0006935">
    <property type="term" value="P:chemotaxis"/>
    <property type="evidence" value="ECO:0007669"/>
    <property type="project" value="UniProtKB-KW"/>
</dbReference>
<protein>
    <submittedName>
        <fullName evidence="3">Chemoreceptor glutamine deamidase CheD 2</fullName>
    </submittedName>
</protein>
<dbReference type="GO" id="GO:0050568">
    <property type="term" value="F:protein-glutamine glutaminase activity"/>
    <property type="evidence" value="ECO:0007669"/>
    <property type="project" value="InterPro"/>
</dbReference>
<reference evidence="3" key="1">
    <citation type="journal article" date="2014" name="Int. J. Syst. Evol. Microbiol.">
        <title>Complete genome sequence of Corynebacterium casei LMG S-19264T (=DSM 44701T), isolated from a smear-ripened cheese.</title>
        <authorList>
            <consortium name="US DOE Joint Genome Institute (JGI-PGF)"/>
            <person name="Walter F."/>
            <person name="Albersmeier A."/>
            <person name="Kalinowski J."/>
            <person name="Ruckert C."/>
        </authorList>
    </citation>
    <scope>NUCLEOTIDE SEQUENCE</scope>
    <source>
        <strain evidence="3">CGMCC 1.10998</strain>
    </source>
</reference>
<dbReference type="InterPro" id="IPR038592">
    <property type="entry name" value="CheD-like_sf"/>
</dbReference>
<dbReference type="PANTHER" id="PTHR35147:SF1">
    <property type="entry name" value="CHEMORECEPTOR GLUTAMINE DEAMIDASE CHED-RELATED"/>
    <property type="match status" value="1"/>
</dbReference>
<dbReference type="AlphaFoldDB" id="A0A916XLP5"/>
<dbReference type="Proteomes" id="UP000637423">
    <property type="component" value="Unassembled WGS sequence"/>
</dbReference>
<keyword evidence="1" id="KW-0145">Chemotaxis</keyword>
<organism evidence="3 4">
    <name type="scientific">Undibacterium terreum</name>
    <dbReference type="NCBI Taxonomy" id="1224302"/>
    <lineage>
        <taxon>Bacteria</taxon>
        <taxon>Pseudomonadati</taxon>
        <taxon>Pseudomonadota</taxon>
        <taxon>Betaproteobacteria</taxon>
        <taxon>Burkholderiales</taxon>
        <taxon>Oxalobacteraceae</taxon>
        <taxon>Undibacterium</taxon>
    </lineage>
</organism>
<proteinExistence type="predicted"/>
<comment type="caution">
    <text evidence="3">The sequence shown here is derived from an EMBL/GenBank/DDBJ whole genome shotgun (WGS) entry which is preliminary data.</text>
</comment>
<dbReference type="EMBL" id="BMED01000003">
    <property type="protein sequence ID" value="GGC84810.1"/>
    <property type="molecule type" value="Genomic_DNA"/>
</dbReference>
<evidence type="ECO:0000313" key="3">
    <source>
        <dbReference type="EMBL" id="GGC84810.1"/>
    </source>
</evidence>
<sequence length="157" mass="16931">MIAYHHLEVGMGEVKVGAHHDLLQAVLGSCVGIGFIWKKAGRCGLAHCLLPEAPTPVANLGARYVNQAVPSLLKLMRAKEEDYPDIEVILTGGAQMLKNPSPLFQVGQLNCAAAKKYLTQTGLQVAYCDLGGKCGRKILIDCADQSYSITEILPQRN</sequence>
<evidence type="ECO:0000256" key="2">
    <source>
        <dbReference type="ARBA" id="ARBA00022801"/>
    </source>
</evidence>
<name>A0A916XLP5_9BURK</name>
<dbReference type="InterPro" id="IPR005659">
    <property type="entry name" value="Chemorcpt_Glu_NH3ase_CheD"/>
</dbReference>
<evidence type="ECO:0000313" key="4">
    <source>
        <dbReference type="Proteomes" id="UP000637423"/>
    </source>
</evidence>
<dbReference type="RefSeq" id="WP_188567382.1">
    <property type="nucleotide sequence ID" value="NZ_BMED01000003.1"/>
</dbReference>
<evidence type="ECO:0000256" key="1">
    <source>
        <dbReference type="ARBA" id="ARBA00022500"/>
    </source>
</evidence>
<dbReference type="Pfam" id="PF03975">
    <property type="entry name" value="CheD"/>
    <property type="match status" value="1"/>
</dbReference>
<accession>A0A916XLP5</accession>
<keyword evidence="4" id="KW-1185">Reference proteome</keyword>
<dbReference type="InterPro" id="IPR011324">
    <property type="entry name" value="Cytotoxic_necrot_fac-like_cat"/>
</dbReference>
<dbReference type="Gene3D" id="3.30.1330.200">
    <property type="match status" value="1"/>
</dbReference>
<dbReference type="PANTHER" id="PTHR35147">
    <property type="entry name" value="CHEMORECEPTOR GLUTAMINE DEAMIDASE CHED-RELATED"/>
    <property type="match status" value="1"/>
</dbReference>